<organism evidence="1 2">
    <name type="scientific">Croceibacter atlanticus (strain ATCC BAA-628 / JCM 21780 / CIP 108009 / IAM 15332 / KCTC 12090 / HTCC2559)</name>
    <dbReference type="NCBI Taxonomy" id="216432"/>
    <lineage>
        <taxon>Bacteria</taxon>
        <taxon>Pseudomonadati</taxon>
        <taxon>Bacteroidota</taxon>
        <taxon>Flavobacteriia</taxon>
        <taxon>Flavobacteriales</taxon>
        <taxon>Flavobacteriaceae</taxon>
        <taxon>Croceibacter</taxon>
    </lineage>
</organism>
<dbReference type="Proteomes" id="UP000002297">
    <property type="component" value="Chromosome"/>
</dbReference>
<dbReference type="STRING" id="216432.CA2559_10103"/>
<sequence length="47" mass="5516">MKKDKLKGNKAEQPAKEETLLIHPKKRLNSKPFLRFGNGNQSRFLMF</sequence>
<evidence type="ECO:0000313" key="1">
    <source>
        <dbReference type="EMBL" id="EAP86379.1"/>
    </source>
</evidence>
<accession>A3U993</accession>
<dbReference type="HOGENOM" id="CLU_3167034_0_0_10"/>
<dbReference type="KEGG" id="cat:CA2559_10103"/>
<evidence type="ECO:0000313" key="2">
    <source>
        <dbReference type="Proteomes" id="UP000002297"/>
    </source>
</evidence>
<name>A3U993_CROAH</name>
<dbReference type="EMBL" id="CP002046">
    <property type="protein sequence ID" value="EAP86379.1"/>
    <property type="molecule type" value="Genomic_DNA"/>
</dbReference>
<reference evidence="1 2" key="1">
    <citation type="journal article" date="2010" name="J. Bacteriol.">
        <title>The complete genome sequence of Croceibacter atlanticus HTCC2559T.</title>
        <authorList>
            <person name="Oh H.M."/>
            <person name="Kang I."/>
            <person name="Ferriera S."/>
            <person name="Giovannoni S.J."/>
            <person name="Cho J.C."/>
        </authorList>
    </citation>
    <scope>NUCLEOTIDE SEQUENCE [LARGE SCALE GENOMIC DNA]</scope>
    <source>
        <strain evidence="2">ATCC BAA-628 / HTCC2559 / KCTC 12090</strain>
    </source>
</reference>
<protein>
    <submittedName>
        <fullName evidence="1">Uncharacterized protein</fullName>
    </submittedName>
</protein>
<dbReference type="RefSeq" id="WP_013187764.1">
    <property type="nucleotide sequence ID" value="NC_014230.1"/>
</dbReference>
<dbReference type="AlphaFoldDB" id="A3U993"/>
<dbReference type="GeneID" id="89454496"/>
<keyword evidence="2" id="KW-1185">Reference proteome</keyword>
<proteinExistence type="predicted"/>
<gene>
    <name evidence="1" type="ordered locus">CA2559_10103</name>
</gene>